<feature type="transmembrane region" description="Helical" evidence="1">
    <location>
        <begin position="26"/>
        <end position="48"/>
    </location>
</feature>
<keyword evidence="1" id="KW-0812">Transmembrane</keyword>
<keyword evidence="1" id="KW-0472">Membrane</keyword>
<keyword evidence="1" id="KW-1133">Transmembrane helix</keyword>
<protein>
    <submittedName>
        <fullName evidence="2">Uncharacterized protein</fullName>
    </submittedName>
</protein>
<proteinExistence type="predicted"/>
<keyword evidence="3" id="KW-1185">Reference proteome</keyword>
<sequence>MVVGVIVITLLEGVQPGSGLSHVTPLFLANTTAFAAILSMVAIAPWAYVGFDNAPQVAGEFHFSSKSLIALVVWIALGVACYLANRKKLTSIPPENFNYRILGSKHIHPNYRPKQK</sequence>
<dbReference type="RefSeq" id="WP_343751757.1">
    <property type="nucleotide sequence ID" value="NZ_BAAADM010000030.1"/>
</dbReference>
<feature type="transmembrane region" description="Helical" evidence="1">
    <location>
        <begin position="68"/>
        <end position="85"/>
    </location>
</feature>
<dbReference type="Gene3D" id="1.20.1740.10">
    <property type="entry name" value="Amino acid/polyamine transporter I"/>
    <property type="match status" value="1"/>
</dbReference>
<evidence type="ECO:0000313" key="2">
    <source>
        <dbReference type="EMBL" id="GAA0436608.1"/>
    </source>
</evidence>
<comment type="caution">
    <text evidence="2">The sequence shown here is derived from an EMBL/GenBank/DDBJ whole genome shotgun (WGS) entry which is preliminary data.</text>
</comment>
<dbReference type="Proteomes" id="UP001501459">
    <property type="component" value="Unassembled WGS sequence"/>
</dbReference>
<evidence type="ECO:0000313" key="3">
    <source>
        <dbReference type="Proteomes" id="UP001501459"/>
    </source>
</evidence>
<evidence type="ECO:0000256" key="1">
    <source>
        <dbReference type="SAM" id="Phobius"/>
    </source>
</evidence>
<dbReference type="EMBL" id="BAAADM010000030">
    <property type="protein sequence ID" value="GAA0436608.1"/>
    <property type="molecule type" value="Genomic_DNA"/>
</dbReference>
<gene>
    <name evidence="2" type="ORF">GCM10008983_11660</name>
</gene>
<reference evidence="2 3" key="1">
    <citation type="journal article" date="2019" name="Int. J. Syst. Evol. Microbiol.">
        <title>The Global Catalogue of Microorganisms (GCM) 10K type strain sequencing project: providing services to taxonomists for standard genome sequencing and annotation.</title>
        <authorList>
            <consortium name="The Broad Institute Genomics Platform"/>
            <consortium name="The Broad Institute Genome Sequencing Center for Infectious Disease"/>
            <person name="Wu L."/>
            <person name="Ma J."/>
        </authorList>
    </citation>
    <scope>NUCLEOTIDE SEQUENCE [LARGE SCALE GENOMIC DNA]</scope>
    <source>
        <strain evidence="2 3">JCM 12149</strain>
    </source>
</reference>
<organism evidence="2 3">
    <name type="scientific">Lentibacillus halophilus</name>
    <dbReference type="NCBI Taxonomy" id="295065"/>
    <lineage>
        <taxon>Bacteria</taxon>
        <taxon>Bacillati</taxon>
        <taxon>Bacillota</taxon>
        <taxon>Bacilli</taxon>
        <taxon>Bacillales</taxon>
        <taxon>Bacillaceae</taxon>
        <taxon>Lentibacillus</taxon>
    </lineage>
</organism>
<accession>A0ABN0Z7G5</accession>
<name>A0ABN0Z7G5_9BACI</name>